<comment type="subcellular location">
    <subcellularLocation>
        <location evidence="1">Nucleus membrane</location>
        <topology evidence="1">Multi-pass membrane protein</topology>
    </subcellularLocation>
    <subcellularLocation>
        <location evidence="2">Rough endoplasmic reticulum membrane</location>
        <topology evidence="2">Multi-pass membrane protein</topology>
    </subcellularLocation>
</comment>
<keyword evidence="3" id="KW-0812">Transmembrane</keyword>
<dbReference type="OrthoDB" id="10071111at2759"/>
<dbReference type="Pfam" id="PF09726">
    <property type="entry name" value="Macoilin"/>
    <property type="match status" value="1"/>
</dbReference>
<keyword evidence="5" id="KW-1133">Transmembrane helix</keyword>
<dbReference type="GO" id="GO:0006935">
    <property type="term" value="P:chemotaxis"/>
    <property type="evidence" value="ECO:0007669"/>
    <property type="project" value="TreeGrafter"/>
</dbReference>
<evidence type="ECO:0000256" key="5">
    <source>
        <dbReference type="ARBA" id="ARBA00022989"/>
    </source>
</evidence>
<reference evidence="10 11" key="2">
    <citation type="submission" date="2018-11" db="EMBL/GenBank/DDBJ databases">
        <authorList>
            <consortium name="Pathogen Informatics"/>
        </authorList>
    </citation>
    <scope>NUCLEOTIDE SEQUENCE [LARGE SCALE GENOMIC DNA]</scope>
    <source>
        <strain evidence="10 11">Egypt</strain>
    </source>
</reference>
<protein>
    <submittedName>
        <fullName evidence="12">GOLGA2L5 domain-containing protein</fullName>
    </submittedName>
</protein>
<gene>
    <name evidence="10" type="ORF">ECPE_LOCUS5665</name>
</gene>
<dbReference type="GO" id="GO:0031965">
    <property type="term" value="C:nuclear membrane"/>
    <property type="evidence" value="ECO:0007669"/>
    <property type="project" value="UniProtKB-SubCell"/>
</dbReference>
<proteinExistence type="predicted"/>
<keyword evidence="6" id="KW-0472">Membrane</keyword>
<dbReference type="AlphaFoldDB" id="A0A183AFD0"/>
<keyword evidence="11" id="KW-1185">Reference proteome</keyword>
<feature type="region of interest" description="Disordered" evidence="9">
    <location>
        <begin position="191"/>
        <end position="257"/>
    </location>
</feature>
<feature type="region of interest" description="Disordered" evidence="9">
    <location>
        <begin position="117"/>
        <end position="137"/>
    </location>
</feature>
<reference evidence="12" key="1">
    <citation type="submission" date="2016-06" db="UniProtKB">
        <authorList>
            <consortium name="WormBaseParasite"/>
        </authorList>
    </citation>
    <scope>IDENTIFICATION</scope>
</reference>
<feature type="coiled-coil region" evidence="8">
    <location>
        <begin position="34"/>
        <end position="117"/>
    </location>
</feature>
<dbReference type="Proteomes" id="UP000272942">
    <property type="component" value="Unassembled WGS sequence"/>
</dbReference>
<evidence type="ECO:0000256" key="3">
    <source>
        <dbReference type="ARBA" id="ARBA00022692"/>
    </source>
</evidence>
<dbReference type="GO" id="GO:0008017">
    <property type="term" value="F:microtubule binding"/>
    <property type="evidence" value="ECO:0007669"/>
    <property type="project" value="TreeGrafter"/>
</dbReference>
<dbReference type="PANTHER" id="PTHR13289">
    <property type="entry name" value="PROTEIN PHOSPHATASE 1-BINDING PROTEIN BIFOCAL"/>
    <property type="match status" value="1"/>
</dbReference>
<evidence type="ECO:0000256" key="8">
    <source>
        <dbReference type="SAM" id="Coils"/>
    </source>
</evidence>
<evidence type="ECO:0000256" key="4">
    <source>
        <dbReference type="ARBA" id="ARBA00022824"/>
    </source>
</evidence>
<dbReference type="PANTHER" id="PTHR13289:SF6">
    <property type="entry name" value="MACOILIN"/>
    <property type="match status" value="1"/>
</dbReference>
<evidence type="ECO:0000256" key="1">
    <source>
        <dbReference type="ARBA" id="ARBA00004232"/>
    </source>
</evidence>
<dbReference type="WBParaSite" id="ECPE_0000567801-mRNA-1">
    <property type="protein sequence ID" value="ECPE_0000567801-mRNA-1"/>
    <property type="gene ID" value="ECPE_0000567801"/>
</dbReference>
<keyword evidence="4" id="KW-0256">Endoplasmic reticulum</keyword>
<dbReference type="EMBL" id="UZAN01042544">
    <property type="protein sequence ID" value="VDP76188.1"/>
    <property type="molecule type" value="Genomic_DNA"/>
</dbReference>
<evidence type="ECO:0000313" key="11">
    <source>
        <dbReference type="Proteomes" id="UP000272942"/>
    </source>
</evidence>
<name>A0A183AFD0_9TREM</name>
<dbReference type="GO" id="GO:0023041">
    <property type="term" value="P:neuronal signal transduction"/>
    <property type="evidence" value="ECO:0007669"/>
    <property type="project" value="InterPro"/>
</dbReference>
<keyword evidence="8" id="KW-0175">Coiled coil</keyword>
<sequence length="325" mass="37163">MLVWASFLLPESLPSSIFTTIRLENSIRRLRTDVQSMRAVEAQLRGQLTQLERDDRLNRLSLSNRRQENESLASSIAKLTSQTRTERANLANLEQTLNEERRARQQLEEQLVEIVSHKEAESDPSDEPPSSTGHGKAVQVSSDLLGLPDSEPERVIEAPCCQRRHRLESEVYTLRVASRRQDEQLRTLSGARARQANHNHQQQQQQHQQQLNRSSDTVVHHGKHSGSHGDKMRSQLSFPSRDVHVSDSESASGIGDDGMMHSHRDQLMLETYLQLASEERERLANTLREENWMKQELLTAYHTSVREITELNSECYPPLASDTDH</sequence>
<evidence type="ECO:0000313" key="10">
    <source>
        <dbReference type="EMBL" id="VDP76188.1"/>
    </source>
</evidence>
<evidence type="ECO:0000313" key="12">
    <source>
        <dbReference type="WBParaSite" id="ECPE_0000567801-mRNA-1"/>
    </source>
</evidence>
<accession>A0A183AFD0</accession>
<feature type="compositionally biased region" description="Low complexity" evidence="9">
    <location>
        <begin position="191"/>
        <end position="213"/>
    </location>
</feature>
<dbReference type="InterPro" id="IPR019130">
    <property type="entry name" value="Macoilin"/>
</dbReference>
<organism evidence="12">
    <name type="scientific">Echinostoma caproni</name>
    <dbReference type="NCBI Taxonomy" id="27848"/>
    <lineage>
        <taxon>Eukaryota</taxon>
        <taxon>Metazoa</taxon>
        <taxon>Spiralia</taxon>
        <taxon>Lophotrochozoa</taxon>
        <taxon>Platyhelminthes</taxon>
        <taxon>Trematoda</taxon>
        <taxon>Digenea</taxon>
        <taxon>Plagiorchiida</taxon>
        <taxon>Echinostomata</taxon>
        <taxon>Echinostomatoidea</taxon>
        <taxon>Echinostomatidae</taxon>
        <taxon>Echinostoma</taxon>
    </lineage>
</organism>
<evidence type="ECO:0000256" key="2">
    <source>
        <dbReference type="ARBA" id="ARBA00004269"/>
    </source>
</evidence>
<dbReference type="GO" id="GO:0030867">
    <property type="term" value="C:rough endoplasmic reticulum membrane"/>
    <property type="evidence" value="ECO:0007669"/>
    <property type="project" value="UniProtKB-SubCell"/>
</dbReference>
<evidence type="ECO:0000256" key="7">
    <source>
        <dbReference type="ARBA" id="ARBA00023242"/>
    </source>
</evidence>
<evidence type="ECO:0000256" key="6">
    <source>
        <dbReference type="ARBA" id="ARBA00023136"/>
    </source>
</evidence>
<evidence type="ECO:0000256" key="9">
    <source>
        <dbReference type="SAM" id="MobiDB-lite"/>
    </source>
</evidence>
<keyword evidence="7" id="KW-0539">Nucleus</keyword>